<evidence type="ECO:0000259" key="5">
    <source>
        <dbReference type="SMART" id="SM00849"/>
    </source>
</evidence>
<keyword evidence="3" id="KW-0378">Hydrolase</keyword>
<dbReference type="AlphaFoldDB" id="A0AAE9Z7P7"/>
<dbReference type="InterPro" id="IPR051453">
    <property type="entry name" value="MBL_Glyoxalase_II"/>
</dbReference>
<feature type="domain" description="Metallo-beta-lactamase" evidence="5">
    <location>
        <begin position="12"/>
        <end position="192"/>
    </location>
</feature>
<dbReference type="EMBL" id="CP059733">
    <property type="protein sequence ID" value="WDE08291.1"/>
    <property type="molecule type" value="Genomic_DNA"/>
</dbReference>
<dbReference type="CDD" id="cd07737">
    <property type="entry name" value="YcbL-like_MBL-fold"/>
    <property type="match status" value="1"/>
</dbReference>
<reference evidence="6 7" key="2">
    <citation type="journal article" date="2022" name="Mar. Drugs">
        <title>Bioassay-Guided Fractionation Leads to the Detection of Cholic Acid Generated by the Rare Thalassomonas sp.</title>
        <authorList>
            <person name="Pheiffer F."/>
            <person name="Schneider Y.K."/>
            <person name="Hansen E.H."/>
            <person name="Andersen J.H."/>
            <person name="Isaksson J."/>
            <person name="Busche T."/>
            <person name="R C."/>
            <person name="Kalinowski J."/>
            <person name="Zyl L.V."/>
            <person name="Trindade M."/>
        </authorList>
    </citation>
    <scope>NUCLEOTIDE SEQUENCE [LARGE SCALE GENOMIC DNA]</scope>
    <source>
        <strain evidence="6 7">XOM25</strain>
    </source>
</reference>
<dbReference type="SUPFAM" id="SSF56281">
    <property type="entry name" value="Metallo-hydrolase/oxidoreductase"/>
    <property type="match status" value="1"/>
</dbReference>
<proteinExistence type="predicted"/>
<evidence type="ECO:0000256" key="2">
    <source>
        <dbReference type="ARBA" id="ARBA00022723"/>
    </source>
</evidence>
<evidence type="ECO:0000256" key="1">
    <source>
        <dbReference type="ARBA" id="ARBA00001947"/>
    </source>
</evidence>
<accession>A0AAE9Z7P7</accession>
<dbReference type="KEGG" id="tvd:SG34_018525"/>
<organism evidence="6 7">
    <name type="scientific">Thalassomonas viridans</name>
    <dbReference type="NCBI Taxonomy" id="137584"/>
    <lineage>
        <taxon>Bacteria</taxon>
        <taxon>Pseudomonadati</taxon>
        <taxon>Pseudomonadota</taxon>
        <taxon>Gammaproteobacteria</taxon>
        <taxon>Alteromonadales</taxon>
        <taxon>Colwelliaceae</taxon>
        <taxon>Thalassomonas</taxon>
    </lineage>
</organism>
<name>A0AAE9Z7P7_9GAMM</name>
<dbReference type="InterPro" id="IPR001279">
    <property type="entry name" value="Metallo-B-lactamas"/>
</dbReference>
<sequence>MQYQIIPVTPFQQNCTIFWCDETLRAAVVDPGGDIDKLIAFITEKKLNLAKVLLTHAHIDHAGATQAMVDHFGVPIEGPHIEDQFWIDLIPEQKQRFGFSHAEAFKTDRWLEQGDKVHFGNIELEVYFCPGHTPGHVVFFHRPSKLAQVGDVLFRGSVGRTDFPRGDSATLIKSIKENLFPLGDDVRFIPGHGPMGTFGEERIHNPYVGEGVR</sequence>
<dbReference type="InterPro" id="IPR036866">
    <property type="entry name" value="RibonucZ/Hydroxyglut_hydro"/>
</dbReference>
<evidence type="ECO:0000313" key="6">
    <source>
        <dbReference type="EMBL" id="WDE08291.1"/>
    </source>
</evidence>
<protein>
    <submittedName>
        <fullName evidence="6">MBL fold metallo-hydrolase</fullName>
    </submittedName>
</protein>
<reference evidence="6 7" key="1">
    <citation type="journal article" date="2015" name="Genome Announc.">
        <title>Draft Genome Sequences of Marine Isolates of Thalassomonas viridans and Thalassomonas actiniarum.</title>
        <authorList>
            <person name="Olonade I."/>
            <person name="van Zyl L.J."/>
            <person name="Trindade M."/>
        </authorList>
    </citation>
    <scope>NUCLEOTIDE SEQUENCE [LARGE SCALE GENOMIC DNA]</scope>
    <source>
        <strain evidence="6 7">XOM25</strain>
    </source>
</reference>
<evidence type="ECO:0000256" key="4">
    <source>
        <dbReference type="ARBA" id="ARBA00022833"/>
    </source>
</evidence>
<evidence type="ECO:0000256" key="3">
    <source>
        <dbReference type="ARBA" id="ARBA00022801"/>
    </source>
</evidence>
<dbReference type="Proteomes" id="UP000032352">
    <property type="component" value="Chromosome"/>
</dbReference>
<evidence type="ECO:0000313" key="7">
    <source>
        <dbReference type="Proteomes" id="UP000032352"/>
    </source>
</evidence>
<dbReference type="PANTHER" id="PTHR46233:SF3">
    <property type="entry name" value="HYDROXYACYLGLUTATHIONE HYDROLASE GLOC"/>
    <property type="match status" value="1"/>
</dbReference>
<keyword evidence="4" id="KW-0862">Zinc</keyword>
<dbReference type="GO" id="GO:0016787">
    <property type="term" value="F:hydrolase activity"/>
    <property type="evidence" value="ECO:0007669"/>
    <property type="project" value="UniProtKB-KW"/>
</dbReference>
<keyword evidence="2" id="KW-0479">Metal-binding</keyword>
<dbReference type="GO" id="GO:0046872">
    <property type="term" value="F:metal ion binding"/>
    <property type="evidence" value="ECO:0007669"/>
    <property type="project" value="UniProtKB-KW"/>
</dbReference>
<keyword evidence="7" id="KW-1185">Reference proteome</keyword>
<dbReference type="SMART" id="SM00849">
    <property type="entry name" value="Lactamase_B"/>
    <property type="match status" value="1"/>
</dbReference>
<dbReference type="Pfam" id="PF00753">
    <property type="entry name" value="Lactamase_B"/>
    <property type="match status" value="1"/>
</dbReference>
<comment type="cofactor">
    <cofactor evidence="1">
        <name>Zn(2+)</name>
        <dbReference type="ChEBI" id="CHEBI:29105"/>
    </cofactor>
</comment>
<gene>
    <name evidence="6" type="ORF">SG34_018525</name>
</gene>
<dbReference type="Gene3D" id="3.60.15.10">
    <property type="entry name" value="Ribonuclease Z/Hydroxyacylglutathione hydrolase-like"/>
    <property type="match status" value="1"/>
</dbReference>
<dbReference type="PANTHER" id="PTHR46233">
    <property type="entry name" value="HYDROXYACYLGLUTATHIONE HYDROLASE GLOC"/>
    <property type="match status" value="1"/>
</dbReference>
<dbReference type="RefSeq" id="WP_201778209.1">
    <property type="nucleotide sequence ID" value="NZ_CP059733.1"/>
</dbReference>